<evidence type="ECO:0000256" key="2">
    <source>
        <dbReference type="SAM" id="SignalP"/>
    </source>
</evidence>
<gene>
    <name evidence="3" type="ORF">IE81DRAFT_122937</name>
</gene>
<dbReference type="RefSeq" id="XP_025369589.1">
    <property type="nucleotide sequence ID" value="XM_025510191.1"/>
</dbReference>
<feature type="region of interest" description="Disordered" evidence="1">
    <location>
        <begin position="488"/>
        <end position="525"/>
    </location>
</feature>
<feature type="compositionally biased region" description="Low complexity" evidence="1">
    <location>
        <begin position="812"/>
        <end position="838"/>
    </location>
</feature>
<dbReference type="InParanoid" id="A0A316VY97"/>
<organism evidence="3 4">
    <name type="scientific">Ceraceosorus guamensis</name>
    <dbReference type="NCBI Taxonomy" id="1522189"/>
    <lineage>
        <taxon>Eukaryota</taxon>
        <taxon>Fungi</taxon>
        <taxon>Dikarya</taxon>
        <taxon>Basidiomycota</taxon>
        <taxon>Ustilaginomycotina</taxon>
        <taxon>Exobasidiomycetes</taxon>
        <taxon>Ceraceosorales</taxon>
        <taxon>Ceraceosoraceae</taxon>
        <taxon>Ceraceosorus</taxon>
    </lineage>
</organism>
<feature type="compositionally biased region" description="Acidic residues" evidence="1">
    <location>
        <begin position="1045"/>
        <end position="1073"/>
    </location>
</feature>
<feature type="compositionally biased region" description="Basic and acidic residues" evidence="1">
    <location>
        <begin position="1075"/>
        <end position="1086"/>
    </location>
</feature>
<feature type="signal peptide" evidence="2">
    <location>
        <begin position="1"/>
        <end position="23"/>
    </location>
</feature>
<name>A0A316VY97_9BASI</name>
<keyword evidence="4" id="KW-1185">Reference proteome</keyword>
<reference evidence="3 4" key="1">
    <citation type="journal article" date="2018" name="Mol. Biol. Evol.">
        <title>Broad Genomic Sampling Reveals a Smut Pathogenic Ancestry of the Fungal Clade Ustilaginomycotina.</title>
        <authorList>
            <person name="Kijpornyongpan T."/>
            <person name="Mondo S.J."/>
            <person name="Barry K."/>
            <person name="Sandor L."/>
            <person name="Lee J."/>
            <person name="Lipzen A."/>
            <person name="Pangilinan J."/>
            <person name="LaButti K."/>
            <person name="Hainaut M."/>
            <person name="Henrissat B."/>
            <person name="Grigoriev I.V."/>
            <person name="Spatafora J.W."/>
            <person name="Aime M.C."/>
        </authorList>
    </citation>
    <scope>NUCLEOTIDE SEQUENCE [LARGE SCALE GENOMIC DNA]</scope>
    <source>
        <strain evidence="3 4">MCA 4658</strain>
    </source>
</reference>
<dbReference type="GeneID" id="37032061"/>
<evidence type="ECO:0000313" key="4">
    <source>
        <dbReference type="Proteomes" id="UP000245783"/>
    </source>
</evidence>
<dbReference type="AlphaFoldDB" id="A0A316VY97"/>
<dbReference type="EMBL" id="KZ819379">
    <property type="protein sequence ID" value="PWN42429.1"/>
    <property type="molecule type" value="Genomic_DNA"/>
</dbReference>
<dbReference type="Proteomes" id="UP000245783">
    <property type="component" value="Unassembled WGS sequence"/>
</dbReference>
<feature type="compositionally biased region" description="Polar residues" evidence="1">
    <location>
        <begin position="790"/>
        <end position="801"/>
    </location>
</feature>
<protein>
    <submittedName>
        <fullName evidence="3">Uncharacterized protein</fullName>
    </submittedName>
</protein>
<sequence>MPSVPKWGQGLFVTTLMALIGEGAKLYGSQMTFQPLDQEIFYEYICLPRHRKVLKPALLAIFDDYNFMPLTLSSINPLTEVRLTTHSHLVAQPSPPEGGWMAWIHLISDPDIINAAWRAGFRPQDHPRLSDWICQRVVMRLKPFKTVRNVAAKLKELQDAGLVVITKSFAASVICDLRLTFEDSSWQKDNGPNLEVQGDQFTREAYFALVHLDSMGYLAFDLRSLATDLLRRLEQWRGDMTLGPLYRQLEIDFDGINGTHQIACTTFWMAQQEGHPLRWVKTELAGRKVELSTLRRILLSNFQKSVLPFEYAYSVLGASQGRALLASTLPHLVRESFQGDLLKSLLRPGTHPWRHDAENLLRKVVECYNISVSDLDYQYWDVQRSGAGKLRTWAVHPQPCSALACKFTKGDLKKASRIRYDLGCHLTQPLQDLGPLDSQARLESEQNRLSAPASSIVSPLQLSARAQRYAPCTKCGWIHSTRADELVCEGTPPAPAAAENDNDDDETDDFSPDYEEDSESDDGDHWTAYSYGTASIFSNVPNRAKGLVALQAASEKRSWRNGTAKRKYLHQMATATPLSLESISEFEPKSSHGREIKDHYGKGHIVPTKLQDIVKEITEQGSTKMWPNTYSTPGDAVIQLFAPDSLHADIVMKHTIACGHKRAILDLYEKGVPPTLEHARMALHFGWGLPESFFNKIIDGAKIRLDGISSEHCSDEELGVGAMKLKAPNPRVEDYLHSEEDICTIKFKRVHTDVALEVLPGQAPCGEIDFRDRALIASVDAVRSEVALEPSSTRTRSTIKSNGKHTSRNGGSSSLSSASSSQIQADIAPPQDAAATDPSSGDAVVGIFENQPFSIPRSDFERRIASVQTWIRQLRLLEDRDRPRMDLLRKVCEVAGGGSSVSQDNMDREDEMSASQTENENESGDEERDGDGDGDDDDDEDGDGLRCRNPFSSPANIALTTGLQRLADFEAALIVARTNDQAEIVGELAWLLKDIRKRAARGKHLRVEKRIKMSLAGKWVPPRKVVRNRRDVCTKWPPLEARDLTDEDEDPNFADDESDTKDDSELSDGDVADDAAPKSDFKEPRRSTRALRGAKKPLGVPPIESGKKPSLGECEVGVKRQSIAQKSDHDSDSAAASGDGAVSLPDSADYCYDSNYDSHGYYIHDD</sequence>
<dbReference type="OrthoDB" id="10501109at2759"/>
<evidence type="ECO:0000256" key="1">
    <source>
        <dbReference type="SAM" id="MobiDB-lite"/>
    </source>
</evidence>
<feature type="region of interest" description="Disordered" evidence="1">
    <location>
        <begin position="896"/>
        <end position="951"/>
    </location>
</feature>
<feature type="region of interest" description="Disordered" evidence="1">
    <location>
        <begin position="1040"/>
        <end position="1152"/>
    </location>
</feature>
<proteinExistence type="predicted"/>
<accession>A0A316VY97</accession>
<feature type="compositionally biased region" description="Acidic residues" evidence="1">
    <location>
        <begin position="500"/>
        <end position="522"/>
    </location>
</feature>
<keyword evidence="2" id="KW-0732">Signal</keyword>
<feature type="compositionally biased region" description="Acidic residues" evidence="1">
    <location>
        <begin position="919"/>
        <end position="942"/>
    </location>
</feature>
<feature type="chain" id="PRO_5016293689" evidence="2">
    <location>
        <begin position="24"/>
        <end position="1166"/>
    </location>
</feature>
<evidence type="ECO:0000313" key="3">
    <source>
        <dbReference type="EMBL" id="PWN42429.1"/>
    </source>
</evidence>
<feature type="region of interest" description="Disordered" evidence="1">
    <location>
        <begin position="787"/>
        <end position="843"/>
    </location>
</feature>